<dbReference type="InterPro" id="IPR015679">
    <property type="entry name" value="PLipase_D_fam"/>
</dbReference>
<dbReference type="PROSITE" id="PS50035">
    <property type="entry name" value="PLD"/>
    <property type="match status" value="2"/>
</dbReference>
<evidence type="ECO:0000256" key="9">
    <source>
        <dbReference type="ARBA" id="ARBA00029594"/>
    </source>
</evidence>
<dbReference type="PANTHER" id="PTHR18896:SF76">
    <property type="entry name" value="PHOSPHOLIPASE"/>
    <property type="match status" value="1"/>
</dbReference>
<evidence type="ECO:0000256" key="6">
    <source>
        <dbReference type="ARBA" id="ARBA00022737"/>
    </source>
</evidence>
<dbReference type="Pfam" id="PF00614">
    <property type="entry name" value="PLDc"/>
    <property type="match status" value="1"/>
</dbReference>
<feature type="domain" description="PLD phosphodiesterase" evidence="11">
    <location>
        <begin position="166"/>
        <end position="193"/>
    </location>
</feature>
<evidence type="ECO:0000256" key="1">
    <source>
        <dbReference type="ARBA" id="ARBA00000798"/>
    </source>
</evidence>
<evidence type="ECO:0000256" key="10">
    <source>
        <dbReference type="SAM" id="MobiDB-lite"/>
    </source>
</evidence>
<dbReference type="SUPFAM" id="SSF56024">
    <property type="entry name" value="Phospholipase D/nuclease"/>
    <property type="match status" value="2"/>
</dbReference>
<accession>A0A0P1HA07</accession>
<reference evidence="12 13" key="1">
    <citation type="submission" date="2015-09" db="EMBL/GenBank/DDBJ databases">
        <authorList>
            <consortium name="Swine Surveillance"/>
        </authorList>
    </citation>
    <scope>NUCLEOTIDE SEQUENCE [LARGE SCALE GENOMIC DNA]</scope>
    <source>
        <strain evidence="12 13">CECT 8399</strain>
    </source>
</reference>
<dbReference type="SMART" id="SM00155">
    <property type="entry name" value="PLDc"/>
    <property type="match status" value="2"/>
</dbReference>
<keyword evidence="5" id="KW-0964">Secreted</keyword>
<dbReference type="AlphaFoldDB" id="A0A0P1HA07"/>
<evidence type="ECO:0000256" key="5">
    <source>
        <dbReference type="ARBA" id="ARBA00022525"/>
    </source>
</evidence>
<evidence type="ECO:0000256" key="3">
    <source>
        <dbReference type="ARBA" id="ARBA00004613"/>
    </source>
</evidence>
<comment type="function">
    <text evidence="2">Could be a virulence factor.</text>
</comment>
<dbReference type="RefSeq" id="WP_058286227.1">
    <property type="nucleotide sequence ID" value="NZ_CYSR01000022.1"/>
</dbReference>
<dbReference type="InterPro" id="IPR025202">
    <property type="entry name" value="PLD-like_dom"/>
</dbReference>
<comment type="subcellular location">
    <subcellularLocation>
        <location evidence="3">Secreted</location>
    </subcellularLocation>
</comment>
<dbReference type="CDD" id="cd09105">
    <property type="entry name" value="PLDc_vPLD1_2_like_2"/>
    <property type="match status" value="1"/>
</dbReference>
<gene>
    <name evidence="12" type="ORF">PHA8399_02244</name>
</gene>
<keyword evidence="7" id="KW-0378">Hydrolase</keyword>
<dbReference type="GO" id="GO:0004630">
    <property type="term" value="F:phospholipase D activity"/>
    <property type="evidence" value="ECO:0007669"/>
    <property type="project" value="UniProtKB-EC"/>
</dbReference>
<organism evidence="12 13">
    <name type="scientific">Leisingera aquaemixtae</name>
    <dbReference type="NCBI Taxonomy" id="1396826"/>
    <lineage>
        <taxon>Bacteria</taxon>
        <taxon>Pseudomonadati</taxon>
        <taxon>Pseudomonadota</taxon>
        <taxon>Alphaproteobacteria</taxon>
        <taxon>Rhodobacterales</taxon>
        <taxon>Roseobacteraceae</taxon>
        <taxon>Leisingera</taxon>
    </lineage>
</organism>
<feature type="region of interest" description="Disordered" evidence="10">
    <location>
        <begin position="470"/>
        <end position="494"/>
    </location>
</feature>
<dbReference type="GO" id="GO:0005576">
    <property type="term" value="C:extracellular region"/>
    <property type="evidence" value="ECO:0007669"/>
    <property type="project" value="UniProtKB-SubCell"/>
</dbReference>
<evidence type="ECO:0000313" key="13">
    <source>
        <dbReference type="Proteomes" id="UP000051326"/>
    </source>
</evidence>
<protein>
    <recommendedName>
        <fullName evidence="4">Phospholipase D</fullName>
    </recommendedName>
    <alternativeName>
        <fullName evidence="9">Choline phosphatase</fullName>
    </alternativeName>
</protein>
<dbReference type="Gene3D" id="3.30.870.10">
    <property type="entry name" value="Endonuclease Chain A"/>
    <property type="match status" value="2"/>
</dbReference>
<evidence type="ECO:0000256" key="4">
    <source>
        <dbReference type="ARBA" id="ARBA00018392"/>
    </source>
</evidence>
<dbReference type="InterPro" id="IPR001736">
    <property type="entry name" value="PLipase_D/transphosphatidylase"/>
</dbReference>
<dbReference type="Pfam" id="PF13091">
    <property type="entry name" value="PLDc_2"/>
    <property type="match status" value="1"/>
</dbReference>
<evidence type="ECO:0000256" key="2">
    <source>
        <dbReference type="ARBA" id="ARBA00003145"/>
    </source>
</evidence>
<comment type="catalytic activity">
    <reaction evidence="1">
        <text>a 1,2-diacyl-sn-glycero-3-phosphocholine + H2O = a 1,2-diacyl-sn-glycero-3-phosphate + choline + H(+)</text>
        <dbReference type="Rhea" id="RHEA:14445"/>
        <dbReference type="ChEBI" id="CHEBI:15354"/>
        <dbReference type="ChEBI" id="CHEBI:15377"/>
        <dbReference type="ChEBI" id="CHEBI:15378"/>
        <dbReference type="ChEBI" id="CHEBI:57643"/>
        <dbReference type="ChEBI" id="CHEBI:58608"/>
        <dbReference type="EC" id="3.1.4.4"/>
    </reaction>
</comment>
<dbReference type="STRING" id="1396826.PHA8399_02244"/>
<evidence type="ECO:0000259" key="11">
    <source>
        <dbReference type="PROSITE" id="PS50035"/>
    </source>
</evidence>
<keyword evidence="8" id="KW-0443">Lipid metabolism</keyword>
<name>A0A0P1HA07_9RHOB</name>
<evidence type="ECO:0000313" key="12">
    <source>
        <dbReference type="EMBL" id="CUI00118.1"/>
    </source>
</evidence>
<sequence length="494" mass="55550">MPQEPQPEQRREEFEVLITAEEAWPAFERAVLGAQRELLASFRLFDFATPLLSPEARETGDTWADLIADALRRGVRVQLVVSDFDPVMAAPLHAAAQKTLTQAQEIMAGLAPEQAALLSVAAALHPTRAGLLPRLAFSPFVLRKLRKLPRRLRPTAASRPGLPQLYPVSHHQKVAVIDREVLYIGGLDLNRRRYDTKEHDLPAHETWADVQLILRGPEAEEAARHLERFRDEIALRKQPPEGQLIRRTMSAPRRFGFWALSPRTVLKEIEEDHLAAFERAQNLIYLESQFLRSSPIARGLAAAARRNPALSLILILPALPDDVAFEGNRDLDARYGMALQAEALDEVTEAFGTRACIASPVQRRMAARDAPATLSGSPIIYVHSKVLVTDRDFAMVGSANLNGRSMRWDTEAALRITQRGRIETLWNNLARHWWQEDLPAEALDPAHAAAWWLKEVRRNQVRRPEARRGLLVPHDPGKMSELQQRLPGATEDIV</sequence>
<evidence type="ECO:0000256" key="7">
    <source>
        <dbReference type="ARBA" id="ARBA00022801"/>
    </source>
</evidence>
<proteinExistence type="predicted"/>
<dbReference type="EMBL" id="CYSR01000022">
    <property type="protein sequence ID" value="CUI00118.1"/>
    <property type="molecule type" value="Genomic_DNA"/>
</dbReference>
<feature type="domain" description="PLD phosphodiesterase" evidence="11">
    <location>
        <begin position="383"/>
        <end position="405"/>
    </location>
</feature>
<dbReference type="Proteomes" id="UP000051326">
    <property type="component" value="Unassembled WGS sequence"/>
</dbReference>
<dbReference type="GO" id="GO:0009395">
    <property type="term" value="P:phospholipid catabolic process"/>
    <property type="evidence" value="ECO:0007669"/>
    <property type="project" value="TreeGrafter"/>
</dbReference>
<dbReference type="PANTHER" id="PTHR18896">
    <property type="entry name" value="PHOSPHOLIPASE D"/>
    <property type="match status" value="1"/>
</dbReference>
<evidence type="ECO:0000256" key="8">
    <source>
        <dbReference type="ARBA" id="ARBA00023098"/>
    </source>
</evidence>
<keyword evidence="6" id="KW-0677">Repeat</keyword>